<organism evidence="1 2">
    <name type="scientific">Trichoderma citrinoviride</name>
    <dbReference type="NCBI Taxonomy" id="58853"/>
    <lineage>
        <taxon>Eukaryota</taxon>
        <taxon>Fungi</taxon>
        <taxon>Dikarya</taxon>
        <taxon>Ascomycota</taxon>
        <taxon>Pezizomycotina</taxon>
        <taxon>Sordariomycetes</taxon>
        <taxon>Hypocreomycetidae</taxon>
        <taxon>Hypocreales</taxon>
        <taxon>Hypocreaceae</taxon>
        <taxon>Trichoderma</taxon>
    </lineage>
</organism>
<protein>
    <submittedName>
        <fullName evidence="1">Uncharacterized protein</fullName>
    </submittedName>
</protein>
<proteinExistence type="predicted"/>
<dbReference type="AlphaFoldDB" id="A0A2T4BH24"/>
<dbReference type="Proteomes" id="UP000241546">
    <property type="component" value="Unassembled WGS sequence"/>
</dbReference>
<dbReference type="GeneID" id="36601375"/>
<gene>
    <name evidence="1" type="ORF">BBK36DRAFT_1138664</name>
</gene>
<dbReference type="EMBL" id="KZ680209">
    <property type="protein sequence ID" value="PTB68549.1"/>
    <property type="molecule type" value="Genomic_DNA"/>
</dbReference>
<dbReference type="RefSeq" id="XP_024751869.1">
    <property type="nucleotide sequence ID" value="XM_024893257.1"/>
</dbReference>
<keyword evidence="2" id="KW-1185">Reference proteome</keyword>
<name>A0A2T4BH24_9HYPO</name>
<evidence type="ECO:0000313" key="2">
    <source>
        <dbReference type="Proteomes" id="UP000241546"/>
    </source>
</evidence>
<reference evidence="2" key="1">
    <citation type="submission" date="2016-07" db="EMBL/GenBank/DDBJ databases">
        <title>Multiple horizontal gene transfer events from other fungi enriched the ability of initially mycotrophic Trichoderma (Ascomycota) to feed on dead plant biomass.</title>
        <authorList>
            <consortium name="DOE Joint Genome Institute"/>
            <person name="Atanasova L."/>
            <person name="Chenthamara K."/>
            <person name="Zhang J."/>
            <person name="Grujic M."/>
            <person name="Henrissat B."/>
            <person name="Kuo A."/>
            <person name="Aerts A."/>
            <person name="Salamov A."/>
            <person name="Lipzen A."/>
            <person name="Labutti K."/>
            <person name="Barry K."/>
            <person name="Miao Y."/>
            <person name="Rahimi M.J."/>
            <person name="Shen Q."/>
            <person name="Grigoriev I.V."/>
            <person name="Kubicek C.P."/>
            <person name="Druzhinina I.S."/>
        </authorList>
    </citation>
    <scope>NUCLEOTIDE SEQUENCE [LARGE SCALE GENOMIC DNA]</scope>
    <source>
        <strain evidence="2">TUCIM 6016</strain>
    </source>
</reference>
<accession>A0A2T4BH24</accession>
<sequence length="205" mass="22789">MIKALAGCFLLSLPSLLLFAALTRQFNKLLEILTFLSSSVPLLNRALLLLAQFPLLESPWLIMLLEILSLVGSFSSIVPCEHGYCTLLEILPSFNSSTSLLNGTLPFPITMGRLPLLAPRQLKTSLWLILLAEILPLIKRLSCMMKTMPTPLLMSLPSNPTEKSAHLGYLQTGSWESYPTGPCDKEWSMRRFSSSPVVIGYSHQR</sequence>
<evidence type="ECO:0000313" key="1">
    <source>
        <dbReference type="EMBL" id="PTB68549.1"/>
    </source>
</evidence>